<dbReference type="InterPro" id="IPR046433">
    <property type="entry name" value="ActCoA_hydro"/>
</dbReference>
<feature type="domain" description="Acetyl-CoA hydrolase/transferase C-terminal" evidence="1">
    <location>
        <begin position="59"/>
        <end position="190"/>
    </location>
</feature>
<proteinExistence type="predicted"/>
<evidence type="ECO:0000313" key="3">
    <source>
        <dbReference type="Proteomes" id="UP000728032"/>
    </source>
</evidence>
<dbReference type="InterPro" id="IPR037171">
    <property type="entry name" value="NagB/RpiA_transferase-like"/>
</dbReference>
<dbReference type="InterPro" id="IPR026888">
    <property type="entry name" value="AcetylCoA_hyd_C"/>
</dbReference>
<organism evidence="2">
    <name type="scientific">Oppiella nova</name>
    <dbReference type="NCBI Taxonomy" id="334625"/>
    <lineage>
        <taxon>Eukaryota</taxon>
        <taxon>Metazoa</taxon>
        <taxon>Ecdysozoa</taxon>
        <taxon>Arthropoda</taxon>
        <taxon>Chelicerata</taxon>
        <taxon>Arachnida</taxon>
        <taxon>Acari</taxon>
        <taxon>Acariformes</taxon>
        <taxon>Sarcoptiformes</taxon>
        <taxon>Oribatida</taxon>
        <taxon>Brachypylina</taxon>
        <taxon>Oppioidea</taxon>
        <taxon>Oppiidae</taxon>
        <taxon>Oppiella</taxon>
    </lineage>
</organism>
<evidence type="ECO:0000313" key="2">
    <source>
        <dbReference type="EMBL" id="CAD7665045.1"/>
    </source>
</evidence>
<accession>A0A7R9MRE0</accession>
<gene>
    <name evidence="2" type="ORF">ONB1V03_LOCUS21603</name>
</gene>
<sequence length="191" mass="20524">MGIGAIPDAVLADCTQHKDLGVHSEMFSDGVVDLVNLGVITNRFKKLQTGLITASFTIGSKKLFDFMDDNPYLTMLGIDYVNSEFNIAQNPKVTAINACIEVDLLGQVCSDSIGTRVYSGFGGQVDFLRGAANGLDGKGKPILAMGSITNKGESKIVPFLKQGAGVVTTRAHLHYLVTEYGIAELFGRNYR</sequence>
<dbReference type="Proteomes" id="UP000728032">
    <property type="component" value="Unassembled WGS sequence"/>
</dbReference>
<feature type="non-terminal residue" evidence="2">
    <location>
        <position position="1"/>
    </location>
</feature>
<keyword evidence="3" id="KW-1185">Reference proteome</keyword>
<dbReference type="GO" id="GO:0006083">
    <property type="term" value="P:acetate metabolic process"/>
    <property type="evidence" value="ECO:0007669"/>
    <property type="project" value="InterPro"/>
</dbReference>
<dbReference type="SUPFAM" id="SSF100950">
    <property type="entry name" value="NagB/RpiA/CoA transferase-like"/>
    <property type="match status" value="1"/>
</dbReference>
<dbReference type="Gene3D" id="3.40.1080.20">
    <property type="entry name" value="Acetyl-CoA hydrolase/transferase C-terminal domain"/>
    <property type="match status" value="1"/>
</dbReference>
<dbReference type="Gene3D" id="3.30.750.70">
    <property type="entry name" value="4-hydroxybutyrate coenzyme like domains"/>
    <property type="match status" value="1"/>
</dbReference>
<dbReference type="OrthoDB" id="10250396at2759"/>
<reference evidence="2" key="1">
    <citation type="submission" date="2020-11" db="EMBL/GenBank/DDBJ databases">
        <authorList>
            <person name="Tran Van P."/>
        </authorList>
    </citation>
    <scope>NUCLEOTIDE SEQUENCE</scope>
</reference>
<dbReference type="PANTHER" id="PTHR21432">
    <property type="entry name" value="ACETYL-COA HYDROLASE-RELATED"/>
    <property type="match status" value="1"/>
</dbReference>
<evidence type="ECO:0000259" key="1">
    <source>
        <dbReference type="Pfam" id="PF13336"/>
    </source>
</evidence>
<dbReference type="InterPro" id="IPR038460">
    <property type="entry name" value="AcetylCoA_hyd_C_sf"/>
</dbReference>
<protein>
    <recommendedName>
        <fullName evidence="1">Acetyl-CoA hydrolase/transferase C-terminal domain-containing protein</fullName>
    </recommendedName>
</protein>
<dbReference type="AlphaFoldDB" id="A0A7R9MRE0"/>
<dbReference type="GO" id="GO:0005739">
    <property type="term" value="C:mitochondrion"/>
    <property type="evidence" value="ECO:0007669"/>
    <property type="project" value="TreeGrafter"/>
</dbReference>
<dbReference type="PANTHER" id="PTHR21432:SF20">
    <property type="entry name" value="ACETYL-COA HYDROLASE"/>
    <property type="match status" value="1"/>
</dbReference>
<name>A0A7R9MRE0_9ACAR</name>
<dbReference type="EMBL" id="OC957710">
    <property type="protein sequence ID" value="CAD7665045.1"/>
    <property type="molecule type" value="Genomic_DNA"/>
</dbReference>
<dbReference type="GO" id="GO:0008775">
    <property type="term" value="F:acetate CoA-transferase activity"/>
    <property type="evidence" value="ECO:0007669"/>
    <property type="project" value="InterPro"/>
</dbReference>
<dbReference type="EMBL" id="CAJPVJ010042885">
    <property type="protein sequence ID" value="CAG2182182.1"/>
    <property type="molecule type" value="Genomic_DNA"/>
</dbReference>
<dbReference type="Pfam" id="PF13336">
    <property type="entry name" value="AcetylCoA_hyd_C"/>
    <property type="match status" value="1"/>
</dbReference>